<sequence length="71" mass="8059">MIAMWPITRKISTMPEKRMNSQAYFSKLPPLRMRGERGESSDGGRSWETRRVFAVCGAAVVMVSGPLRTRE</sequence>
<evidence type="ECO:0000313" key="1">
    <source>
        <dbReference type="EMBL" id="GED97308.1"/>
    </source>
</evidence>
<protein>
    <submittedName>
        <fullName evidence="1">Uncharacterized protein</fullName>
    </submittedName>
</protein>
<proteinExistence type="predicted"/>
<organism evidence="1 2">
    <name type="scientific">Gordonia crocea</name>
    <dbReference type="NCBI Taxonomy" id="589162"/>
    <lineage>
        <taxon>Bacteria</taxon>
        <taxon>Bacillati</taxon>
        <taxon>Actinomycetota</taxon>
        <taxon>Actinomycetes</taxon>
        <taxon>Mycobacteriales</taxon>
        <taxon>Gordoniaceae</taxon>
        <taxon>Gordonia</taxon>
    </lineage>
</organism>
<keyword evidence="2" id="KW-1185">Reference proteome</keyword>
<dbReference type="EMBL" id="BJOU01000001">
    <property type="protein sequence ID" value="GED97308.1"/>
    <property type="molecule type" value="Genomic_DNA"/>
</dbReference>
<name>A0A7I9UVV6_9ACTN</name>
<dbReference type="Proteomes" id="UP000444980">
    <property type="component" value="Unassembled WGS sequence"/>
</dbReference>
<dbReference type="AlphaFoldDB" id="A0A7I9UVV6"/>
<evidence type="ECO:0000313" key="2">
    <source>
        <dbReference type="Proteomes" id="UP000444980"/>
    </source>
</evidence>
<gene>
    <name evidence="1" type="ORF">nbrc107697_13470</name>
</gene>
<accession>A0A7I9UVV6</accession>
<comment type="caution">
    <text evidence="1">The sequence shown here is derived from an EMBL/GenBank/DDBJ whole genome shotgun (WGS) entry which is preliminary data.</text>
</comment>
<reference evidence="2" key="1">
    <citation type="submission" date="2019-06" db="EMBL/GenBank/DDBJ databases">
        <title>Gordonia isolated from sludge of a wastewater treatment plant.</title>
        <authorList>
            <person name="Tamura T."/>
            <person name="Aoyama K."/>
            <person name="Kang Y."/>
            <person name="Saito S."/>
            <person name="Akiyama N."/>
            <person name="Yazawa K."/>
            <person name="Gonoi T."/>
            <person name="Mikami Y."/>
        </authorList>
    </citation>
    <scope>NUCLEOTIDE SEQUENCE [LARGE SCALE GENOMIC DNA]</scope>
    <source>
        <strain evidence="2">NBRC 107697</strain>
    </source>
</reference>